<evidence type="ECO:0000256" key="6">
    <source>
        <dbReference type="ARBA" id="ARBA00022793"/>
    </source>
</evidence>
<dbReference type="SUPFAM" id="SSF52518">
    <property type="entry name" value="Thiamin diphosphate-binding fold (THDP-binding)"/>
    <property type="match status" value="2"/>
</dbReference>
<evidence type="ECO:0000256" key="7">
    <source>
        <dbReference type="ARBA" id="ARBA00022842"/>
    </source>
</evidence>
<evidence type="ECO:0000259" key="11">
    <source>
        <dbReference type="Pfam" id="PF02775"/>
    </source>
</evidence>
<dbReference type="GO" id="GO:0047434">
    <property type="term" value="F:indolepyruvate decarboxylase activity"/>
    <property type="evidence" value="ECO:0007669"/>
    <property type="project" value="UniProtKB-EC"/>
</dbReference>
<dbReference type="InterPro" id="IPR000399">
    <property type="entry name" value="TPP-bd_CS"/>
</dbReference>
<dbReference type="InterPro" id="IPR012000">
    <property type="entry name" value="Thiamin_PyroP_enz_cen_dom"/>
</dbReference>
<dbReference type="PROSITE" id="PS00187">
    <property type="entry name" value="TPP_ENZYMES"/>
    <property type="match status" value="1"/>
</dbReference>
<proteinExistence type="inferred from homology"/>
<protein>
    <recommendedName>
        <fullName evidence="4">Alpha-keto-acid decarboxylase</fullName>
    </recommendedName>
</protein>
<evidence type="ECO:0000256" key="2">
    <source>
        <dbReference type="ARBA" id="ARBA00002938"/>
    </source>
</evidence>
<comment type="caution">
    <text evidence="12">The sequence shown here is derived from an EMBL/GenBank/DDBJ whole genome shotgun (WGS) entry which is preliminary data.</text>
</comment>
<dbReference type="Pfam" id="PF02775">
    <property type="entry name" value="TPP_enzyme_C"/>
    <property type="match status" value="1"/>
</dbReference>
<dbReference type="PANTHER" id="PTHR43452">
    <property type="entry name" value="PYRUVATE DECARBOXYLASE"/>
    <property type="match status" value="1"/>
</dbReference>
<gene>
    <name evidence="12" type="ORF">JOC77_001186</name>
</gene>
<keyword evidence="8" id="KW-0786">Thiamine pyrophosphate</keyword>
<dbReference type="Pfam" id="PF00205">
    <property type="entry name" value="TPP_enzyme_M"/>
    <property type="match status" value="1"/>
</dbReference>
<evidence type="ECO:0000256" key="1">
    <source>
        <dbReference type="ARBA" id="ARBA00001964"/>
    </source>
</evidence>
<dbReference type="Gene3D" id="3.40.50.1220">
    <property type="entry name" value="TPP-binding domain"/>
    <property type="match status" value="1"/>
</dbReference>
<evidence type="ECO:0000256" key="8">
    <source>
        <dbReference type="ARBA" id="ARBA00023052"/>
    </source>
</evidence>
<dbReference type="InterPro" id="IPR047214">
    <property type="entry name" value="TPP_PDC_IPDC"/>
</dbReference>
<comment type="similarity">
    <text evidence="3">Belongs to the TPP enzyme family.</text>
</comment>
<dbReference type="CDD" id="cd02005">
    <property type="entry name" value="TPP_PDC_IPDC"/>
    <property type="match status" value="1"/>
</dbReference>
<dbReference type="InterPro" id="IPR029035">
    <property type="entry name" value="DHS-like_NAD/FAD-binding_dom"/>
</dbReference>
<evidence type="ECO:0000313" key="12">
    <source>
        <dbReference type="EMBL" id="MBM7691779.1"/>
    </source>
</evidence>
<accession>A0ABS2QF58</accession>
<evidence type="ECO:0000256" key="4">
    <source>
        <dbReference type="ARBA" id="ARBA00020054"/>
    </source>
</evidence>
<keyword evidence="6" id="KW-0210">Decarboxylase</keyword>
<comment type="cofactor">
    <cofactor evidence="1">
        <name>thiamine diphosphate</name>
        <dbReference type="ChEBI" id="CHEBI:58937"/>
    </cofactor>
</comment>
<keyword evidence="7" id="KW-0460">Magnesium</keyword>
<keyword evidence="9 12" id="KW-0456">Lyase</keyword>
<sequence length="490" mass="54301">MAALITTFGVGEMSACNAIAGAYSENVPIIDIVGSPNSKEQNEKKLLHHTLMDGNYEVFRKVYQNITEYTANLTPENAEIEIPKAIRIARESKKPVYVMVAIDLVTKPIVTHKLEEPEPAHSNQKSLQAALAHIREMLEGSRKMAALVDLAALRHGLEDSVQALVEKLNIPAASMMQGKSGFDESHTHYIGMYGGAFGSNQVRKIVEEADCVIAAGFLQSDMNFAKYTAKLDPMKMIVIQPDSVKVGEALYTNVMAEDMLRELHSIEYHQKEGTVPISFPNDVEANGEADHSIKAAYYYPRFQQMLKEKDIVVVDTGTLSYGMSQVRLPHGAAYIAQGGWQSIGYAAPAAFGACIAAPDQRVVLFTGDGSLQLTVQEISSMLEHGCKPIIFVLNNQGYTVEKILNVKTENQKYNQIPQWNYSKIPDVFGVPSFTAQVRTNYELDAAIKKAEKENADMLCLIELVVEDPMDAPEYLQKVRKHLEEQNQQAK</sequence>
<evidence type="ECO:0000313" key="13">
    <source>
        <dbReference type="Proteomes" id="UP000823486"/>
    </source>
</evidence>
<evidence type="ECO:0000256" key="5">
    <source>
        <dbReference type="ARBA" id="ARBA00022723"/>
    </source>
</evidence>
<dbReference type="InterPro" id="IPR012110">
    <property type="entry name" value="PDC/IPDC-like"/>
</dbReference>
<dbReference type="Proteomes" id="UP000823486">
    <property type="component" value="Unassembled WGS sequence"/>
</dbReference>
<dbReference type="SUPFAM" id="SSF52467">
    <property type="entry name" value="DHS-like NAD/FAD-binding domain"/>
    <property type="match status" value="1"/>
</dbReference>
<feature type="domain" description="Thiamine pyrophosphate enzyme TPP-binding" evidence="11">
    <location>
        <begin position="315"/>
        <end position="456"/>
    </location>
</feature>
<name>A0ABS2QF58_9BACI</name>
<evidence type="ECO:0000259" key="10">
    <source>
        <dbReference type="Pfam" id="PF00205"/>
    </source>
</evidence>
<evidence type="ECO:0000256" key="9">
    <source>
        <dbReference type="ARBA" id="ARBA00023239"/>
    </source>
</evidence>
<dbReference type="PANTHER" id="PTHR43452:SF30">
    <property type="entry name" value="PYRUVATE DECARBOXYLASE ISOZYME 1-RELATED"/>
    <property type="match status" value="1"/>
</dbReference>
<dbReference type="EMBL" id="JAFBFI010000003">
    <property type="protein sequence ID" value="MBM7691779.1"/>
    <property type="molecule type" value="Genomic_DNA"/>
</dbReference>
<keyword evidence="5" id="KW-0479">Metal-binding</keyword>
<dbReference type="Gene3D" id="3.40.50.970">
    <property type="match status" value="2"/>
</dbReference>
<keyword evidence="13" id="KW-1185">Reference proteome</keyword>
<evidence type="ECO:0000256" key="3">
    <source>
        <dbReference type="ARBA" id="ARBA00007812"/>
    </source>
</evidence>
<comment type="function">
    <text evidence="2">Decarboxylates branched-chain and aromatic alpha-keto acids to aldehydes.</text>
</comment>
<dbReference type="InterPro" id="IPR029061">
    <property type="entry name" value="THDP-binding"/>
</dbReference>
<reference evidence="12 13" key="1">
    <citation type="submission" date="2021-01" db="EMBL/GenBank/DDBJ databases">
        <title>Genomic Encyclopedia of Type Strains, Phase IV (KMG-IV): sequencing the most valuable type-strain genomes for metagenomic binning, comparative biology and taxonomic classification.</title>
        <authorList>
            <person name="Goeker M."/>
        </authorList>
    </citation>
    <scope>NUCLEOTIDE SEQUENCE [LARGE SCALE GENOMIC DNA]</scope>
    <source>
        <strain evidence="12 13">DSM 105482</strain>
    </source>
</reference>
<organism evidence="12 13">
    <name type="scientific">Peribacillus deserti</name>
    <dbReference type="NCBI Taxonomy" id="673318"/>
    <lineage>
        <taxon>Bacteria</taxon>
        <taxon>Bacillati</taxon>
        <taxon>Bacillota</taxon>
        <taxon>Bacilli</taxon>
        <taxon>Bacillales</taxon>
        <taxon>Bacillaceae</taxon>
        <taxon>Peribacillus</taxon>
    </lineage>
</organism>
<dbReference type="InterPro" id="IPR011766">
    <property type="entry name" value="TPP_enzyme_TPP-bd"/>
</dbReference>
<feature type="domain" description="Thiamine pyrophosphate enzyme central" evidence="10">
    <location>
        <begin position="132"/>
        <end position="250"/>
    </location>
</feature>
<dbReference type="PIRSF" id="PIRSF036565">
    <property type="entry name" value="Pyruvt_ip_decrb"/>
    <property type="match status" value="1"/>
</dbReference>